<dbReference type="InterPro" id="IPR009000">
    <property type="entry name" value="Transl_B-barrel_sf"/>
</dbReference>
<proteinExistence type="inferred from homology"/>
<dbReference type="InterPro" id="IPR012947">
    <property type="entry name" value="tRNA_SAD"/>
</dbReference>
<feature type="domain" description="Threonyl/alanyl tRNA synthetase SAD" evidence="5">
    <location>
        <begin position="224"/>
        <end position="267"/>
    </location>
</feature>
<dbReference type="SMART" id="SM00863">
    <property type="entry name" value="tRNA_SAD"/>
    <property type="match status" value="1"/>
</dbReference>
<gene>
    <name evidence="6" type="ORF">CAAN4_H17194</name>
</gene>
<evidence type="ECO:0000256" key="1">
    <source>
        <dbReference type="ARBA" id="ARBA00001947"/>
    </source>
</evidence>
<comment type="similarity">
    <text evidence="2">Belongs to the class-II aminoacyl-tRNA synthetase family. Alax-L subfamily.</text>
</comment>
<sequence length="455" mass="49991">MTSSSIVGALACQKNSFLKSFKTVVVSCLEYVPAPEVSEKSKKAKGKKDISTLSLDDQPKQANYAIEFEDTILFPEGGGQPSDSGSIILPDESVITVSKVLRDKLSAKHITTSPIEPGTPVTLKVDWEKRLDYMQQHTGQHLLSAVFDTYNLETLSWAMGENGKLNYIELPKKVDDNVLAEVNKKVNDLIFDALPIGVVTPDSHGGEIDTSHIPDDYDLSKGIVRIVKIGELDANPCCGTHLTCTSQIQAISLLHQTNIRGGNSKLFFLCGSRVYKYLVESNKIVKGAGSLLSCQSEEVTEKITQLNANYKKALSRESGLLKDIAGTEAKAFFEEFKSATSENEKVEYSYRPDNNQEYMTLLQKELTTLVNTNKGSGVDLDKIHTVTILNGDYPSGTGGSVKIFGPRTEEIASEIKKRLSNIKGGGRGNSFQGKIPKYEKGELESVLQYLDQFRD</sequence>
<comment type="cofactor">
    <cofactor evidence="1">
        <name>Zn(2+)</name>
        <dbReference type="ChEBI" id="CHEBI:29105"/>
    </cofactor>
</comment>
<dbReference type="Gene3D" id="2.40.30.130">
    <property type="match status" value="1"/>
</dbReference>
<evidence type="ECO:0000313" key="7">
    <source>
        <dbReference type="Proteomes" id="UP001497600"/>
    </source>
</evidence>
<evidence type="ECO:0000256" key="3">
    <source>
        <dbReference type="ARBA" id="ARBA00022723"/>
    </source>
</evidence>
<dbReference type="PANTHER" id="PTHR43462:SF1">
    <property type="entry name" value="ALANYL-TRNA EDITING PROTEIN AARSD1"/>
    <property type="match status" value="1"/>
</dbReference>
<accession>A0ABP0EL35</accession>
<evidence type="ECO:0000259" key="5">
    <source>
        <dbReference type="SMART" id="SM00863"/>
    </source>
</evidence>
<dbReference type="InterPro" id="IPR051335">
    <property type="entry name" value="Alanyl-tRNA_Editing_Enzymes"/>
</dbReference>
<evidence type="ECO:0000313" key="6">
    <source>
        <dbReference type="EMBL" id="CAK7921687.1"/>
    </source>
</evidence>
<keyword evidence="3" id="KW-0479">Metal-binding</keyword>
<dbReference type="PANTHER" id="PTHR43462">
    <property type="entry name" value="ALANYL-TRNA EDITING PROTEIN"/>
    <property type="match status" value="1"/>
</dbReference>
<keyword evidence="7" id="KW-1185">Reference proteome</keyword>
<organism evidence="6 7">
    <name type="scientific">[Candida] anglica</name>
    <dbReference type="NCBI Taxonomy" id="148631"/>
    <lineage>
        <taxon>Eukaryota</taxon>
        <taxon>Fungi</taxon>
        <taxon>Dikarya</taxon>
        <taxon>Ascomycota</taxon>
        <taxon>Saccharomycotina</taxon>
        <taxon>Pichiomycetes</taxon>
        <taxon>Debaryomycetaceae</taxon>
        <taxon>Kurtzmaniella</taxon>
    </lineage>
</organism>
<dbReference type="Gene3D" id="3.30.980.10">
    <property type="entry name" value="Threonyl-trna Synthetase, Chain A, domain 2"/>
    <property type="match status" value="1"/>
</dbReference>
<dbReference type="InterPro" id="IPR018163">
    <property type="entry name" value="Thr/Ala-tRNA-synth_IIc_edit"/>
</dbReference>
<reference evidence="6 7" key="1">
    <citation type="submission" date="2024-01" db="EMBL/GenBank/DDBJ databases">
        <authorList>
            <consortium name="Genoscope - CEA"/>
            <person name="William W."/>
        </authorList>
    </citation>
    <scope>NUCLEOTIDE SEQUENCE [LARGE SCALE GENOMIC DNA]</scope>
    <source>
        <strain evidence="6 7">29B2s-10</strain>
    </source>
</reference>
<dbReference type="Proteomes" id="UP001497600">
    <property type="component" value="Chromosome H"/>
</dbReference>
<evidence type="ECO:0000256" key="2">
    <source>
        <dbReference type="ARBA" id="ARBA00008429"/>
    </source>
</evidence>
<dbReference type="Pfam" id="PF07973">
    <property type="entry name" value="tRNA_SAD"/>
    <property type="match status" value="1"/>
</dbReference>
<name>A0ABP0EL35_9ASCO</name>
<dbReference type="SUPFAM" id="SSF50447">
    <property type="entry name" value="Translation proteins"/>
    <property type="match status" value="1"/>
</dbReference>
<protein>
    <submittedName>
        <fullName evidence="6">Alanyl-tRNA editing protein alaX</fullName>
    </submittedName>
</protein>
<keyword evidence="4" id="KW-0862">Zinc</keyword>
<evidence type="ECO:0000256" key="4">
    <source>
        <dbReference type="ARBA" id="ARBA00022833"/>
    </source>
</evidence>
<dbReference type="SUPFAM" id="SSF55186">
    <property type="entry name" value="ThrRS/AlaRS common domain"/>
    <property type="match status" value="1"/>
</dbReference>
<dbReference type="EMBL" id="OZ004260">
    <property type="protein sequence ID" value="CAK7921687.1"/>
    <property type="molecule type" value="Genomic_DNA"/>
</dbReference>